<accession>A0ABR8BBU3</accession>
<organism evidence="2 3">
    <name type="scientific">Nostoc parmelioides FACHB-3921</name>
    <dbReference type="NCBI Taxonomy" id="2692909"/>
    <lineage>
        <taxon>Bacteria</taxon>
        <taxon>Bacillati</taxon>
        <taxon>Cyanobacteriota</taxon>
        <taxon>Cyanophyceae</taxon>
        <taxon>Nostocales</taxon>
        <taxon>Nostocaceae</taxon>
        <taxon>Nostoc</taxon>
    </lineage>
</organism>
<feature type="region of interest" description="Disordered" evidence="1">
    <location>
        <begin position="95"/>
        <end position="134"/>
    </location>
</feature>
<reference evidence="2 3" key="1">
    <citation type="journal article" date="2020" name="ISME J.">
        <title>Comparative genomics reveals insights into cyanobacterial evolution and habitat adaptation.</title>
        <authorList>
            <person name="Chen M.Y."/>
            <person name="Teng W.K."/>
            <person name="Zhao L."/>
            <person name="Hu C.X."/>
            <person name="Zhou Y.K."/>
            <person name="Han B.P."/>
            <person name="Song L.R."/>
            <person name="Shu W.S."/>
        </authorList>
    </citation>
    <scope>NUCLEOTIDE SEQUENCE [LARGE SCALE GENOMIC DNA]</scope>
    <source>
        <strain evidence="2 3">FACHB-3921</strain>
    </source>
</reference>
<name>A0ABR8BBU3_9NOSO</name>
<dbReference type="EMBL" id="JACJQL010000006">
    <property type="protein sequence ID" value="MBD2250994.1"/>
    <property type="molecule type" value="Genomic_DNA"/>
</dbReference>
<dbReference type="RefSeq" id="WP_190566317.1">
    <property type="nucleotide sequence ID" value="NZ_JACJQL010000006.1"/>
</dbReference>
<protein>
    <submittedName>
        <fullName evidence="2">Uncharacterized protein</fullName>
    </submittedName>
</protein>
<dbReference type="Gene3D" id="1.10.150.260">
    <property type="entry name" value="YozE SAM-like"/>
    <property type="match status" value="1"/>
</dbReference>
<dbReference type="InterPro" id="IPR036806">
    <property type="entry name" value="YozE_SAM-like_sf"/>
</dbReference>
<comment type="caution">
    <text evidence="2">The sequence shown here is derived from an EMBL/GenBank/DDBJ whole genome shotgun (WGS) entry which is preliminary data.</text>
</comment>
<gene>
    <name evidence="2" type="ORF">H6G14_06695</name>
</gene>
<proteinExistence type="predicted"/>
<keyword evidence="3" id="KW-1185">Reference proteome</keyword>
<feature type="compositionally biased region" description="Acidic residues" evidence="1">
    <location>
        <begin position="123"/>
        <end position="134"/>
    </location>
</feature>
<sequence length="134" mass="15056">MVAQITKTTPKTFRSWLRQFKGKDSPYGDLATDAFDDSNWTGNTVKSLAIAMVMGHPCYEAWATFRDAARAYITSMGGTNRQKANIEEIIARCCPDDESNDSGVDLDDEMGEHWDYPGSPYEDYFDGDDEPAYD</sequence>
<evidence type="ECO:0000313" key="2">
    <source>
        <dbReference type="EMBL" id="MBD2250994.1"/>
    </source>
</evidence>
<dbReference type="SUPFAM" id="SSF140652">
    <property type="entry name" value="YozE-like"/>
    <property type="match status" value="1"/>
</dbReference>
<dbReference type="Proteomes" id="UP000621307">
    <property type="component" value="Unassembled WGS sequence"/>
</dbReference>
<evidence type="ECO:0000256" key="1">
    <source>
        <dbReference type="SAM" id="MobiDB-lite"/>
    </source>
</evidence>
<evidence type="ECO:0000313" key="3">
    <source>
        <dbReference type="Proteomes" id="UP000621307"/>
    </source>
</evidence>
<feature type="compositionally biased region" description="Acidic residues" evidence="1">
    <location>
        <begin position="96"/>
        <end position="110"/>
    </location>
</feature>